<feature type="transmembrane region" description="Helical" evidence="1">
    <location>
        <begin position="69"/>
        <end position="95"/>
    </location>
</feature>
<keyword evidence="1" id="KW-1133">Transmembrane helix</keyword>
<dbReference type="AlphaFoldDB" id="A0A1X2EET2"/>
<sequence>MLSRVLLAYLLVETVVLIVLVATIGAGWTVLVLLGTFLLGLLIAGAQLRRQALVLVRGLRDPARTLTDSALVAIGAVLVVVPGLASSVAGIALLLPPTRAAARPVLSAVALGRITRSAAGRSASPVVDGEVIDGEVVPEPAGTATRVAPPALPAGGTP</sequence>
<dbReference type="RefSeq" id="WP_085111295.1">
    <property type="nucleotide sequence ID" value="NZ_JACKSN010000183.1"/>
</dbReference>
<dbReference type="STRING" id="1798.AWC30_16450"/>
<dbReference type="PANTHER" id="PTHR35335:SF1">
    <property type="entry name" value="UPF0716 PROTEIN FXSA"/>
    <property type="match status" value="1"/>
</dbReference>
<keyword evidence="1" id="KW-0812">Transmembrane</keyword>
<proteinExistence type="predicted"/>
<dbReference type="PANTHER" id="PTHR35335">
    <property type="entry name" value="UPF0716 PROTEIN FXSA"/>
    <property type="match status" value="1"/>
</dbReference>
<evidence type="ECO:0000256" key="1">
    <source>
        <dbReference type="SAM" id="Phobius"/>
    </source>
</evidence>
<feature type="transmembrane region" description="Helical" evidence="1">
    <location>
        <begin position="30"/>
        <end position="48"/>
    </location>
</feature>
<evidence type="ECO:0008006" key="4">
    <source>
        <dbReference type="Google" id="ProtNLM"/>
    </source>
</evidence>
<dbReference type="GO" id="GO:0016020">
    <property type="term" value="C:membrane"/>
    <property type="evidence" value="ECO:0007669"/>
    <property type="project" value="InterPro"/>
</dbReference>
<dbReference type="Proteomes" id="UP000193090">
    <property type="component" value="Unassembled WGS sequence"/>
</dbReference>
<reference evidence="2 3" key="1">
    <citation type="submission" date="2016-01" db="EMBL/GenBank/DDBJ databases">
        <title>The new phylogeny of the genus Mycobacterium.</title>
        <authorList>
            <person name="Tarcisio F."/>
            <person name="Conor M."/>
            <person name="Antonella G."/>
            <person name="Elisabetta G."/>
            <person name="Giulia F.S."/>
            <person name="Sara T."/>
            <person name="Anna F."/>
            <person name="Clotilde B."/>
            <person name="Roberto B."/>
            <person name="Veronica D.S."/>
            <person name="Fabio R."/>
            <person name="Monica P."/>
            <person name="Olivier J."/>
            <person name="Enrico T."/>
            <person name="Nicola S."/>
        </authorList>
    </citation>
    <scope>NUCLEOTIDE SEQUENCE [LARGE SCALE GENOMIC DNA]</scope>
    <source>
        <strain evidence="2 3">DSM 44153</strain>
    </source>
</reference>
<gene>
    <name evidence="2" type="ORF">AWC30_16450</name>
</gene>
<dbReference type="NCBIfam" id="NF008528">
    <property type="entry name" value="PRK11463.1-2"/>
    <property type="match status" value="1"/>
</dbReference>
<evidence type="ECO:0000313" key="2">
    <source>
        <dbReference type="EMBL" id="ORW99438.1"/>
    </source>
</evidence>
<organism evidence="2 3">
    <name type="scientific">Mycolicibacillus trivialis</name>
    <dbReference type="NCBI Taxonomy" id="1798"/>
    <lineage>
        <taxon>Bacteria</taxon>
        <taxon>Bacillati</taxon>
        <taxon>Actinomycetota</taxon>
        <taxon>Actinomycetes</taxon>
        <taxon>Mycobacteriales</taxon>
        <taxon>Mycobacteriaceae</taxon>
        <taxon>Mycolicibacillus</taxon>
    </lineage>
</organism>
<evidence type="ECO:0000313" key="3">
    <source>
        <dbReference type="Proteomes" id="UP000193090"/>
    </source>
</evidence>
<accession>A0A1X2EET2</accession>
<dbReference type="EMBL" id="LQPZ01000047">
    <property type="protein sequence ID" value="ORW99438.1"/>
    <property type="molecule type" value="Genomic_DNA"/>
</dbReference>
<keyword evidence="3" id="KW-1185">Reference proteome</keyword>
<comment type="caution">
    <text evidence="2">The sequence shown here is derived from an EMBL/GenBank/DDBJ whole genome shotgun (WGS) entry which is preliminary data.</text>
</comment>
<feature type="transmembrane region" description="Helical" evidence="1">
    <location>
        <begin position="7"/>
        <end position="24"/>
    </location>
</feature>
<dbReference type="InterPro" id="IPR007313">
    <property type="entry name" value="FxsA"/>
</dbReference>
<keyword evidence="1" id="KW-0472">Membrane</keyword>
<name>A0A1X2EET2_9MYCO</name>
<protein>
    <recommendedName>
        <fullName evidence="4">Exlusion protein FxsA</fullName>
    </recommendedName>
</protein>
<dbReference type="Pfam" id="PF04186">
    <property type="entry name" value="FxsA"/>
    <property type="match status" value="1"/>
</dbReference>